<organism evidence="2 3">
    <name type="scientific">Drosophila albomicans</name>
    <name type="common">Fruit fly</name>
    <dbReference type="NCBI Taxonomy" id="7291"/>
    <lineage>
        <taxon>Eukaryota</taxon>
        <taxon>Metazoa</taxon>
        <taxon>Ecdysozoa</taxon>
        <taxon>Arthropoda</taxon>
        <taxon>Hexapoda</taxon>
        <taxon>Insecta</taxon>
        <taxon>Pterygota</taxon>
        <taxon>Neoptera</taxon>
        <taxon>Endopterygota</taxon>
        <taxon>Diptera</taxon>
        <taxon>Brachycera</taxon>
        <taxon>Muscomorpha</taxon>
        <taxon>Ephydroidea</taxon>
        <taxon>Drosophilidae</taxon>
        <taxon>Drosophila</taxon>
    </lineage>
</organism>
<dbReference type="Proteomes" id="UP000515160">
    <property type="component" value="Chromosome 2L"/>
</dbReference>
<name>A0A6P8WIP3_DROAB</name>
<evidence type="ECO:0000313" key="4">
    <source>
        <dbReference type="RefSeq" id="XP_034099124.1"/>
    </source>
</evidence>
<evidence type="ECO:0000313" key="2">
    <source>
        <dbReference type="Proteomes" id="UP000515160"/>
    </source>
</evidence>
<keyword evidence="2" id="KW-1185">Reference proteome</keyword>
<gene>
    <name evidence="3 4" type="primary">LOC117564452</name>
</gene>
<evidence type="ECO:0000313" key="3">
    <source>
        <dbReference type="RefSeq" id="XP_034099123.1"/>
    </source>
</evidence>
<dbReference type="RefSeq" id="XP_034099123.1">
    <property type="nucleotide sequence ID" value="XM_034243232.2"/>
</dbReference>
<accession>A0A6P8WIP3</accession>
<dbReference type="AlphaFoldDB" id="A0A6P8WIP3"/>
<feature type="region of interest" description="Disordered" evidence="1">
    <location>
        <begin position="171"/>
        <end position="192"/>
    </location>
</feature>
<dbReference type="OrthoDB" id="8057317at2759"/>
<feature type="region of interest" description="Disordered" evidence="1">
    <location>
        <begin position="1"/>
        <end position="33"/>
    </location>
</feature>
<feature type="compositionally biased region" description="Basic residues" evidence="1">
    <location>
        <begin position="1"/>
        <end position="12"/>
    </location>
</feature>
<dbReference type="RefSeq" id="XP_034099124.1">
    <property type="nucleotide sequence ID" value="XM_034243233.2"/>
</dbReference>
<proteinExistence type="predicted"/>
<evidence type="ECO:0000256" key="1">
    <source>
        <dbReference type="SAM" id="MobiDB-lite"/>
    </source>
</evidence>
<sequence length="192" mass="22055">MAPIKRTAHKNVHRIEDQSGKKTFKGPKMSQLPQHATDTTQSAVIQLNTLDNAQQIKRFSNPMTACVSQRISAAEIEKPIPVEQPILNTYSKSCQTTKVGIKTNGPVRSMSSMKDVMQRRRRMLDESDRARLKKLKDVINADPPPSWHDATIMWLDVDLLEKRIEAYEKEQAKEELHRAEEIENKTEYDETE</sequence>
<protein>
    <submittedName>
        <fullName evidence="3 4">Uncharacterized protein LOC117564452</fullName>
    </submittedName>
</protein>
<reference evidence="3 4" key="1">
    <citation type="submission" date="2025-04" db="UniProtKB">
        <authorList>
            <consortium name="RefSeq"/>
        </authorList>
    </citation>
    <scope>IDENTIFICATION</scope>
    <source>
        <strain evidence="3 4">15112-1751.03</strain>
        <tissue evidence="3 4">Whole Adult</tissue>
    </source>
</reference>
<dbReference type="GeneID" id="117564452"/>